<dbReference type="SUPFAM" id="SSF56672">
    <property type="entry name" value="DNA/RNA polymerases"/>
    <property type="match status" value="1"/>
</dbReference>
<comment type="caution">
    <text evidence="5">The sequence shown here is derived from an EMBL/GenBank/DDBJ whole genome shotgun (WGS) entry which is preliminary data.</text>
</comment>
<feature type="compositionally biased region" description="Basic residues" evidence="1">
    <location>
        <begin position="837"/>
        <end position="850"/>
    </location>
</feature>
<dbReference type="PANTHER" id="PTHR45835">
    <property type="entry name" value="YALI0A06105P"/>
    <property type="match status" value="1"/>
</dbReference>
<feature type="region of interest" description="Disordered" evidence="1">
    <location>
        <begin position="834"/>
        <end position="871"/>
    </location>
</feature>
<dbReference type="InterPro" id="IPR012337">
    <property type="entry name" value="RNaseH-like_sf"/>
</dbReference>
<dbReference type="GO" id="GO:0003676">
    <property type="term" value="F:nucleic acid binding"/>
    <property type="evidence" value="ECO:0007669"/>
    <property type="project" value="InterPro"/>
</dbReference>
<keyword evidence="5" id="KW-0695">RNA-directed DNA polymerase</keyword>
<gene>
    <name evidence="5" type="ORF">Tci_031038</name>
</gene>
<feature type="region of interest" description="Disordered" evidence="1">
    <location>
        <begin position="1171"/>
        <end position="1207"/>
    </location>
</feature>
<dbReference type="PANTHER" id="PTHR45835:SF99">
    <property type="entry name" value="CHROMO DOMAIN-CONTAINING PROTEIN-RELATED"/>
    <property type="match status" value="1"/>
</dbReference>
<evidence type="ECO:0000259" key="2">
    <source>
        <dbReference type="Pfam" id="PF00078"/>
    </source>
</evidence>
<evidence type="ECO:0000256" key="1">
    <source>
        <dbReference type="SAM" id="MobiDB-lite"/>
    </source>
</evidence>
<evidence type="ECO:0000259" key="4">
    <source>
        <dbReference type="Pfam" id="PF24626"/>
    </source>
</evidence>
<reference evidence="5" key="1">
    <citation type="journal article" date="2019" name="Sci. Rep.">
        <title>Draft genome of Tanacetum cinerariifolium, the natural source of mosquito coil.</title>
        <authorList>
            <person name="Yamashiro T."/>
            <person name="Shiraishi A."/>
            <person name="Satake H."/>
            <person name="Nakayama K."/>
        </authorList>
    </citation>
    <scope>NUCLEOTIDE SEQUENCE</scope>
</reference>
<dbReference type="CDD" id="cd01647">
    <property type="entry name" value="RT_LTR"/>
    <property type="match status" value="1"/>
</dbReference>
<feature type="region of interest" description="Disordered" evidence="1">
    <location>
        <begin position="945"/>
        <end position="993"/>
    </location>
</feature>
<keyword evidence="5" id="KW-0808">Transferase</keyword>
<dbReference type="Pfam" id="PF00078">
    <property type="entry name" value="RVT_1"/>
    <property type="match status" value="1"/>
</dbReference>
<dbReference type="Gene3D" id="3.30.70.270">
    <property type="match status" value="1"/>
</dbReference>
<dbReference type="Gene3D" id="1.10.340.70">
    <property type="match status" value="1"/>
</dbReference>
<proteinExistence type="predicted"/>
<dbReference type="Pfam" id="PF24626">
    <property type="entry name" value="SH3_Tf2-1"/>
    <property type="match status" value="1"/>
</dbReference>
<feature type="domain" description="Tf2-1-like SH3-like" evidence="4">
    <location>
        <begin position="469"/>
        <end position="533"/>
    </location>
</feature>
<feature type="compositionally biased region" description="Basic and acidic residues" evidence="1">
    <location>
        <begin position="965"/>
        <end position="984"/>
    </location>
</feature>
<dbReference type="GO" id="GO:0003964">
    <property type="term" value="F:RNA-directed DNA polymerase activity"/>
    <property type="evidence" value="ECO:0007669"/>
    <property type="project" value="UniProtKB-KW"/>
</dbReference>
<protein>
    <submittedName>
        <fullName evidence="5">Putative reverse transcriptase domain-containing protein</fullName>
    </submittedName>
</protein>
<dbReference type="InterPro" id="IPR000477">
    <property type="entry name" value="RT_dom"/>
</dbReference>
<dbReference type="Gene3D" id="3.30.420.10">
    <property type="entry name" value="Ribonuclease H-like superfamily/Ribonuclease H"/>
    <property type="match status" value="1"/>
</dbReference>
<dbReference type="EMBL" id="BKCJ010004106">
    <property type="protein sequence ID" value="GEU59060.1"/>
    <property type="molecule type" value="Genomic_DNA"/>
</dbReference>
<name>A0A6L2LCZ0_TANCI</name>
<accession>A0A6L2LCZ0</accession>
<dbReference type="Gene3D" id="3.10.10.10">
    <property type="entry name" value="HIV Type 1 Reverse Transcriptase, subunit A, domain 1"/>
    <property type="match status" value="1"/>
</dbReference>
<sequence>MIGADVDKYTTRFHKLARLVSCMVTLESKHIDRYIQGIASTIRRTMETNPCQMFFHCCKGIPARSKRHDECFSFHRSFSTIIFDSNACCKSPYRLAPTEMQELSNQLKEIQEKDYRELNKLTIKNSYPLPRINDLFDQLQGSGYFSKIDLRLGYHQLRVCEDDISKTAFRTRYRHFEFTVMPFGLTNAPLVSMELMNRARILEAQRNASKGVNALAKMLKRLDEQLGRKEEGGLYLAERIWVPVYGDLGTLILNEAHTTKYFIHHGVDKMYYDLRGLYWWLEMKTDIARYINFIVKLPRTSNGHDSIWVIVDRLTKSAYFLAVRDDYKTERLARQYLNEIVARHGVPVSIIYYRNSHFTLGFWRSLQKTLGTHLDLSTAYHPYTDGQKFSYNNSYHLSVKCAPFEVLYGRRFQTPIAWVKVVESKLLGQEMVQETTDKIVLIKERLKTTRDRQKSYANNRQKPLEFSVGDKVLLKVSPWKCVVRLGKRSKLSSRYVGPFEIIERVSHVAYRLRLPQELIGIHDTFYVSNLKKCLADANLHVPQENNKIDDKLRFVEEPIEILDREKFRMDLCDHVDTPMVDQIKLDEDRLGIPVDQTHFRSMVSSLMYLTVNRPDLVFVMCMFASAIALCCNNVHYSRSKHIDICYHFIHENIEKDKMADENILAPAPTRSNDQILPFPAWAKTGAYNFQLDETRFVLDSNLLREALEITHIDQAHQYVSPPSSDVIMDFVNELGYTEVIHFVSKMVVNNLYQPWRAILSMINQCLTDKTSSPTKKGRKDKPHVIPYCQFTKLIICLLGRTYNIHQRLASPFHLAEEDLKLEMVAKHDQKVVAEKGGKKKLANAKQLKSKPAKEKSSKPAPAPKTQGNIGKGKAIATEEQAAQSLLALHTPKKRSAMDQSIFQRQTPAIEEASTRAFAQPLDDASFGEEQEEDVDDQVNLKEKTAELDQGQAGSDHGKTPQYRPPLEHEFMDEDQARPDSRESHLSLVRPNPKPTYDDFMANVYPNNLDDAYTIKDQFSNDKSTEDDPRKLNMKAKVVSMVTVPIYQASSLAPPLSTPVIDLSPPKPVSLTTQALIFIATTSTTATTLPLPPPLQQQSIIDLELAAHNLGSRVFTLELHDLPHKINQTVNEVVKEIVHIAFQAPLRDCFRELLVADMKEILHLRMFESEKDKSRKRRRDDQDPPPPPPNLDPTNALAKSYKDPEDNKLLNPTGDIGSFIKWFCKRIGKKKLRKSDLEGLVFKAVKAFHENSISLQFQMEGCHRLLTDQVDLVNPERHRLVPDVSKPLPLGGLPDRNDSKKMLRENEVHKFSDGTLTRVLHKLDHMVKDFRLYQYNLGMEYRIWFVDDKRRSEAFMEVHIKIEMVSPYSGKDNFIIACSYLTDTFKEIMKAQADVSKLSQL</sequence>
<dbReference type="SUPFAM" id="SSF53098">
    <property type="entry name" value="Ribonuclease H-like"/>
    <property type="match status" value="1"/>
</dbReference>
<evidence type="ECO:0000313" key="5">
    <source>
        <dbReference type="EMBL" id="GEU59060.1"/>
    </source>
</evidence>
<dbReference type="InterPro" id="IPR041588">
    <property type="entry name" value="Integrase_H2C2"/>
</dbReference>
<organism evidence="5">
    <name type="scientific">Tanacetum cinerariifolium</name>
    <name type="common">Dalmatian daisy</name>
    <name type="synonym">Chrysanthemum cinerariifolium</name>
    <dbReference type="NCBI Taxonomy" id="118510"/>
    <lineage>
        <taxon>Eukaryota</taxon>
        <taxon>Viridiplantae</taxon>
        <taxon>Streptophyta</taxon>
        <taxon>Embryophyta</taxon>
        <taxon>Tracheophyta</taxon>
        <taxon>Spermatophyta</taxon>
        <taxon>Magnoliopsida</taxon>
        <taxon>eudicotyledons</taxon>
        <taxon>Gunneridae</taxon>
        <taxon>Pentapetalae</taxon>
        <taxon>asterids</taxon>
        <taxon>campanulids</taxon>
        <taxon>Asterales</taxon>
        <taxon>Asteraceae</taxon>
        <taxon>Asteroideae</taxon>
        <taxon>Anthemideae</taxon>
        <taxon>Anthemidinae</taxon>
        <taxon>Tanacetum</taxon>
    </lineage>
</organism>
<feature type="domain" description="Integrase zinc-binding" evidence="3">
    <location>
        <begin position="250"/>
        <end position="292"/>
    </location>
</feature>
<evidence type="ECO:0000259" key="3">
    <source>
        <dbReference type="Pfam" id="PF17921"/>
    </source>
</evidence>
<dbReference type="InterPro" id="IPR043502">
    <property type="entry name" value="DNA/RNA_pol_sf"/>
</dbReference>
<feature type="domain" description="Reverse transcriptase" evidence="2">
    <location>
        <begin position="112"/>
        <end position="199"/>
    </location>
</feature>
<dbReference type="Pfam" id="PF17921">
    <property type="entry name" value="Integrase_H2C2"/>
    <property type="match status" value="1"/>
</dbReference>
<dbReference type="InterPro" id="IPR036397">
    <property type="entry name" value="RNaseH_sf"/>
</dbReference>
<keyword evidence="5" id="KW-0548">Nucleotidyltransferase</keyword>
<dbReference type="InterPro" id="IPR056924">
    <property type="entry name" value="SH3_Tf2-1"/>
</dbReference>
<dbReference type="InterPro" id="IPR043128">
    <property type="entry name" value="Rev_trsase/Diguanyl_cyclase"/>
</dbReference>